<name>A0AAV4M8Y9_CAEEX</name>
<protein>
    <submittedName>
        <fullName evidence="1">Uncharacterized protein</fullName>
    </submittedName>
</protein>
<organism evidence="1 2">
    <name type="scientific">Caerostris extrusa</name>
    <name type="common">Bark spider</name>
    <name type="synonym">Caerostris bankana</name>
    <dbReference type="NCBI Taxonomy" id="172846"/>
    <lineage>
        <taxon>Eukaryota</taxon>
        <taxon>Metazoa</taxon>
        <taxon>Ecdysozoa</taxon>
        <taxon>Arthropoda</taxon>
        <taxon>Chelicerata</taxon>
        <taxon>Arachnida</taxon>
        <taxon>Araneae</taxon>
        <taxon>Araneomorphae</taxon>
        <taxon>Entelegynae</taxon>
        <taxon>Araneoidea</taxon>
        <taxon>Araneidae</taxon>
        <taxon>Caerostris</taxon>
    </lineage>
</organism>
<dbReference type="Proteomes" id="UP001054945">
    <property type="component" value="Unassembled WGS sequence"/>
</dbReference>
<gene>
    <name evidence="1" type="ORF">CEXT_135701</name>
</gene>
<proteinExistence type="predicted"/>
<accession>A0AAV4M8Y9</accession>
<comment type="caution">
    <text evidence="1">The sequence shown here is derived from an EMBL/GenBank/DDBJ whole genome shotgun (WGS) entry which is preliminary data.</text>
</comment>
<evidence type="ECO:0000313" key="2">
    <source>
        <dbReference type="Proteomes" id="UP001054945"/>
    </source>
</evidence>
<dbReference type="EMBL" id="BPLR01002002">
    <property type="protein sequence ID" value="GIX68828.1"/>
    <property type="molecule type" value="Genomic_DNA"/>
</dbReference>
<keyword evidence="2" id="KW-1185">Reference proteome</keyword>
<evidence type="ECO:0000313" key="1">
    <source>
        <dbReference type="EMBL" id="GIX68828.1"/>
    </source>
</evidence>
<reference evidence="1 2" key="1">
    <citation type="submission" date="2021-06" db="EMBL/GenBank/DDBJ databases">
        <title>Caerostris extrusa draft genome.</title>
        <authorList>
            <person name="Kono N."/>
            <person name="Arakawa K."/>
        </authorList>
    </citation>
    <scope>NUCLEOTIDE SEQUENCE [LARGE SCALE GENOMIC DNA]</scope>
</reference>
<sequence>MYQGRVRCCRHMKIIDFSHISSKPFQTMNAKRRQKKLTRAQPLRSRPISKRSWGGVFMQTHVPELIGKGEARKHV</sequence>
<dbReference type="AlphaFoldDB" id="A0AAV4M8Y9"/>